<dbReference type="GO" id="GO:0005737">
    <property type="term" value="C:cytoplasm"/>
    <property type="evidence" value="ECO:0007669"/>
    <property type="project" value="TreeGrafter"/>
</dbReference>
<dbReference type="Proteomes" id="UP000314982">
    <property type="component" value="Unassembled WGS sequence"/>
</dbReference>
<dbReference type="GO" id="GO:0008104">
    <property type="term" value="P:intracellular protein localization"/>
    <property type="evidence" value="ECO:0007669"/>
    <property type="project" value="TreeGrafter"/>
</dbReference>
<protein>
    <submittedName>
        <fullName evidence="1">Uncharacterized protein</fullName>
    </submittedName>
</protein>
<dbReference type="STRING" id="62062.ENSHHUP00000026336"/>
<reference evidence="2" key="1">
    <citation type="submission" date="2018-06" db="EMBL/GenBank/DDBJ databases">
        <title>Genome assembly of Danube salmon.</title>
        <authorList>
            <person name="Macqueen D.J."/>
            <person name="Gundappa M.K."/>
        </authorList>
    </citation>
    <scope>NUCLEOTIDE SEQUENCE [LARGE SCALE GENOMIC DNA]</scope>
</reference>
<reference evidence="1" key="2">
    <citation type="submission" date="2025-08" db="UniProtKB">
        <authorList>
            <consortium name="Ensembl"/>
        </authorList>
    </citation>
    <scope>IDENTIFICATION</scope>
</reference>
<dbReference type="GO" id="GO:0051018">
    <property type="term" value="F:protein kinase A binding"/>
    <property type="evidence" value="ECO:0007669"/>
    <property type="project" value="TreeGrafter"/>
</dbReference>
<proteinExistence type="predicted"/>
<dbReference type="InterPro" id="IPR008382">
    <property type="entry name" value="SPHK1-interactor_AKAP_110"/>
</dbReference>
<name>A0A4W5LJZ9_9TELE</name>
<dbReference type="PANTHER" id="PTHR10226">
    <property type="entry name" value="A KINASE ANCHOR PROTEIN"/>
    <property type="match status" value="1"/>
</dbReference>
<evidence type="ECO:0000313" key="1">
    <source>
        <dbReference type="Ensembl" id="ENSHHUP00000026336.1"/>
    </source>
</evidence>
<keyword evidence="2" id="KW-1185">Reference proteome</keyword>
<dbReference type="Ensembl" id="ENSHHUT00000027379.1">
    <property type="protein sequence ID" value="ENSHHUP00000026336.1"/>
    <property type="gene ID" value="ENSHHUG00000016684.1"/>
</dbReference>
<dbReference type="AlphaFoldDB" id="A0A4W5LJZ9"/>
<sequence>MTPDPQHMTFDPQLRSMLQWAAASIADLPMVQLGHSGSRELQQLPAVVQRLKEREWRVGELLQALLRYCEETHTPPQSEPREETPQAGRALHHTPLFQWLLEHA</sequence>
<reference evidence="1" key="3">
    <citation type="submission" date="2025-09" db="UniProtKB">
        <authorList>
            <consortium name="Ensembl"/>
        </authorList>
    </citation>
    <scope>IDENTIFICATION</scope>
</reference>
<dbReference type="PANTHER" id="PTHR10226:SF3">
    <property type="entry name" value="A-KINASE ANCHOR PROTEIN 11"/>
    <property type="match status" value="1"/>
</dbReference>
<evidence type="ECO:0000313" key="2">
    <source>
        <dbReference type="Proteomes" id="UP000314982"/>
    </source>
</evidence>
<accession>A0A4W5LJZ9</accession>
<organism evidence="1 2">
    <name type="scientific">Hucho hucho</name>
    <name type="common">huchen</name>
    <dbReference type="NCBI Taxonomy" id="62062"/>
    <lineage>
        <taxon>Eukaryota</taxon>
        <taxon>Metazoa</taxon>
        <taxon>Chordata</taxon>
        <taxon>Craniata</taxon>
        <taxon>Vertebrata</taxon>
        <taxon>Euteleostomi</taxon>
        <taxon>Actinopterygii</taxon>
        <taxon>Neopterygii</taxon>
        <taxon>Teleostei</taxon>
        <taxon>Protacanthopterygii</taxon>
        <taxon>Salmoniformes</taxon>
        <taxon>Salmonidae</taxon>
        <taxon>Salmoninae</taxon>
        <taxon>Hucho</taxon>
    </lineage>
</organism>